<proteinExistence type="predicted"/>
<evidence type="ECO:0000313" key="1">
    <source>
        <dbReference type="EMBL" id="KAI0091517.1"/>
    </source>
</evidence>
<protein>
    <submittedName>
        <fullName evidence="1">Uncharacterized protein</fullName>
    </submittedName>
</protein>
<organism evidence="1 2">
    <name type="scientific">Irpex rosettiformis</name>
    <dbReference type="NCBI Taxonomy" id="378272"/>
    <lineage>
        <taxon>Eukaryota</taxon>
        <taxon>Fungi</taxon>
        <taxon>Dikarya</taxon>
        <taxon>Basidiomycota</taxon>
        <taxon>Agaricomycotina</taxon>
        <taxon>Agaricomycetes</taxon>
        <taxon>Polyporales</taxon>
        <taxon>Irpicaceae</taxon>
        <taxon>Irpex</taxon>
    </lineage>
</organism>
<dbReference type="EMBL" id="MU274905">
    <property type="protein sequence ID" value="KAI0091517.1"/>
    <property type="molecule type" value="Genomic_DNA"/>
</dbReference>
<name>A0ACB8UAZ6_9APHY</name>
<sequence>MAKPKATSAAGQKSITSFFGRSSGSTSKEKKPVAKPKKTVKVVEEVDDAEDDASAGGAEEDGSDYVEESSEDEVEEQMDDEDVSGSEAVVSDVEMVESEEEKPTKKARALPRTKAAVIDTTALPPINEISSIFLDLVSRADGFKEVVKKLEGRKLRVATMCSGTESPLLALEETRRAIKNLWELDLQVEHVFSCEIEPFKQAYIERNFSPPLLFRDVCELGNAHAHTAYGSLAPVPGDVDLLVAGTSCVDYSNLNNEKQDIDAHGESGRTFRGMLDWVDKHRPPLVVLENVCSAPWSKVVQYFREKGYAALFARVDTKNYYIPHTRTRVYLLAVNMKNSDIPDKWLRMVTEMRRPASSTLDAFLLPSDDPRIHQAREKLVRESFNGLDRRTGRMDWGRCESRHQRARLEEELGSARPLTHWNNAGFCKLPDFAWNDWGIGQVERVWDLMDISLLRSAKEGVDPSYKTLVWNLSQNVDRTIGSSKPGICPCLTPSMIPYLTNRGGPMVGLEALSMQGLPVDELLLTRETEDQLADLAGNAMSTTVVGTCILAALVVGKKLLKEGNDTTTYEQHRSASAIQEEDDVDDVLMNIDKLDIGGSLEEHISGDDKLKEKPLDLAARASRSLSDLLVDAARSARLCECEGRKDVTTRPLKRCQSCGSTTCIKCGGYPEHNFEDLKFDENPRLHPSDFERELKASLPMAVLLSDVTQDLLDEHCAAANADVSSDLWKKWSAAVVRAASEEYHFAESKRQEIWSVVYQSPSGVLELFLHPQRPEWRFFAKPNDDEPVQSNVRSQLESAPAGRFVCQGGLLEGYWEFGLPSRNVFNVTINGEKPVPSWEAELGLTREAFKEKKVFSQLDIEVAEEDVGKLERDISGTYVLHDKCGMANASLHRKVATPEEKDLPPVFLFLDPTRTGKGEDDSFVFSITRKRCEYGESRPIICTVDPKWRQSSVQGGKKVECWTPCKWVKSPKVAVTPAPGRNAVVAVPSDVLKIELSSEACRSATALLTCRVSLPGQAGSEWPVEAWREVDKVHERGTFKALAWLTERVRSDNHFAEWQEAHVHGSQDDCERCAPQPPQIKWARNDKRRTVAVEDTAQAGAYERALKRRPAPFVTQLKLDKNGIGHVRIGVNIASLMHRAMSRLPTEGRTELATVTWRLNSNFSPMATLQLPKFKLLSNKHDDSHSQPPSFKIPLRPEQLRSLTWMLRQEVPDAPPFMEEEISEAILHPLGWRVEGRAQRPNRVRGGVLADEVGYGKTAITLGLIDCAAKDVQKEFSKLDDNAFPGKVAVKGTLVIVPPHLTGQWESECRKFAGKRFKVVNLTTASNLNSTTIEDITEADIIVVASNLFRSSVYLENLGDFAAAGGLPEKQEGRYFDARLEVTVKALGKQVDLLRKSKGPEQVLSKIRAALKKGQEEDQLVVQTKRLKGKSYRDKAMAQQTEVKKPKPEEASSSHSQKAAVRHGLQMEVVVPPVPKKFTGPSVPSSPSAKVETTDSDSGVVGTTKRRPVKRKVVVLSDDEDEPAPSRKPTKGKSKKNTSSDYEASSGDDNVMEVDSDKEAKPKKRTMAKGKGKAVAKGKGKGKALASSGASSESEATDGMDIDEPVGKGKGKGKGGKTSKKRRSSDSSDVDDEETKRPAKKAKKARRGETDPWKLGSTAVKKDWEQMKAPPLEMFHFARKVVDEYTYLEGRTLSMITKLTAERHWVLSGTPPTADFGSLKTISAFLNIHLGVNDDGEGESAKKRKREQTDVEKFHSFREVHSLEWHAHRHELGQGFLNQFVRQNIAEIDEIPCTQMIEKIVLPAAERAIYLELDHHLKALDMTVKRGKKTESDREKRMALVLGESASAEEALLKRCAHFDLEAKKDNAMKACEIIVAEREAQMEDCKAEYVRLVKKAVVQEKEIGKTAVDESLFQEHARVLRAGQTTDGDEESTQLLVKLLDGAKVPVTTAPTKSKGAPPNLTEKQKAKIWEHRELTHEIRRVAKELVGRMRSLRYFRAVRDLQKPEEDCPKVSCPKCGKQALPLEDISISSTCGHMGCNDCVKESAANEHCIYTTCRCNVKLLNIIKASTLGVDDVRDGKRKHYGKKLEEVINLIKNRIPGDERVLIFVQFPDLMKKVGEALDTNKIKFLEIKGSASVKSNNLLKYQNDSSERVLLLNVMDESASGANLTGANHAIFLSPLLAQSQEQYVSCETQAIGRVRRYGQTKHVRIWRFLSLDTIDTEIIEQRTGRDVDGNPVQL</sequence>
<reference evidence="1" key="1">
    <citation type="journal article" date="2021" name="Environ. Microbiol.">
        <title>Gene family expansions and transcriptome signatures uncover fungal adaptations to wood decay.</title>
        <authorList>
            <person name="Hage H."/>
            <person name="Miyauchi S."/>
            <person name="Viragh M."/>
            <person name="Drula E."/>
            <person name="Min B."/>
            <person name="Chaduli D."/>
            <person name="Navarro D."/>
            <person name="Favel A."/>
            <person name="Norest M."/>
            <person name="Lesage-Meessen L."/>
            <person name="Balint B."/>
            <person name="Merenyi Z."/>
            <person name="de Eugenio L."/>
            <person name="Morin E."/>
            <person name="Martinez A.T."/>
            <person name="Baldrian P."/>
            <person name="Stursova M."/>
            <person name="Martinez M.J."/>
            <person name="Novotny C."/>
            <person name="Magnuson J.K."/>
            <person name="Spatafora J.W."/>
            <person name="Maurice S."/>
            <person name="Pangilinan J."/>
            <person name="Andreopoulos W."/>
            <person name="LaButti K."/>
            <person name="Hundley H."/>
            <person name="Na H."/>
            <person name="Kuo A."/>
            <person name="Barry K."/>
            <person name="Lipzen A."/>
            <person name="Henrissat B."/>
            <person name="Riley R."/>
            <person name="Ahrendt S."/>
            <person name="Nagy L.G."/>
            <person name="Grigoriev I.V."/>
            <person name="Martin F."/>
            <person name="Rosso M.N."/>
        </authorList>
    </citation>
    <scope>NUCLEOTIDE SEQUENCE</scope>
    <source>
        <strain evidence="1">CBS 384.51</strain>
    </source>
</reference>
<accession>A0ACB8UAZ6</accession>
<gene>
    <name evidence="1" type="ORF">BDY19DRAFT_991214</name>
</gene>
<comment type="caution">
    <text evidence="1">The sequence shown here is derived from an EMBL/GenBank/DDBJ whole genome shotgun (WGS) entry which is preliminary data.</text>
</comment>
<evidence type="ECO:0000313" key="2">
    <source>
        <dbReference type="Proteomes" id="UP001055072"/>
    </source>
</evidence>
<dbReference type="Proteomes" id="UP001055072">
    <property type="component" value="Unassembled WGS sequence"/>
</dbReference>
<keyword evidence="2" id="KW-1185">Reference proteome</keyword>